<evidence type="ECO:0000313" key="21">
    <source>
        <dbReference type="Proteomes" id="UP000799772"/>
    </source>
</evidence>
<protein>
    <recommendedName>
        <fullName evidence="18">NADPH--hemoprotein reductase</fullName>
        <ecNumber evidence="18">1.6.2.4</ecNumber>
    </recommendedName>
</protein>
<evidence type="ECO:0000256" key="14">
    <source>
        <dbReference type="ARBA" id="ARBA00023098"/>
    </source>
</evidence>
<dbReference type="Pfam" id="PF00175">
    <property type="entry name" value="NAD_binding_1"/>
    <property type="match status" value="1"/>
</dbReference>
<dbReference type="InterPro" id="IPR001709">
    <property type="entry name" value="Flavoprot_Pyr_Nucl_cyt_Rdtase"/>
</dbReference>
<evidence type="ECO:0000256" key="18">
    <source>
        <dbReference type="ARBA" id="ARBA00023797"/>
    </source>
</evidence>
<dbReference type="InterPro" id="IPR029039">
    <property type="entry name" value="Flavoprotein-like_sf"/>
</dbReference>
<dbReference type="InterPro" id="IPR003097">
    <property type="entry name" value="CysJ-like_FAD-binding"/>
</dbReference>
<organism evidence="20 21">
    <name type="scientific">Rhizodiscina lignyota</name>
    <dbReference type="NCBI Taxonomy" id="1504668"/>
    <lineage>
        <taxon>Eukaryota</taxon>
        <taxon>Fungi</taxon>
        <taxon>Dikarya</taxon>
        <taxon>Ascomycota</taxon>
        <taxon>Pezizomycotina</taxon>
        <taxon>Dothideomycetes</taxon>
        <taxon>Pleosporomycetidae</taxon>
        <taxon>Aulographales</taxon>
        <taxon>Rhizodiscinaceae</taxon>
        <taxon>Rhizodiscina</taxon>
    </lineage>
</organism>
<keyword evidence="3" id="KW-0444">Lipid biosynthesis</keyword>
<evidence type="ECO:0000256" key="8">
    <source>
        <dbReference type="ARBA" id="ARBA00022827"/>
    </source>
</evidence>
<feature type="domain" description="Flavodoxin-like" evidence="19">
    <location>
        <begin position="20"/>
        <end position="167"/>
    </location>
</feature>
<evidence type="ECO:0000256" key="7">
    <source>
        <dbReference type="ARBA" id="ARBA00022824"/>
    </source>
</evidence>
<evidence type="ECO:0000256" key="15">
    <source>
        <dbReference type="ARBA" id="ARBA00023136"/>
    </source>
</evidence>
<keyword evidence="13" id="KW-0756">Sterol biosynthesis</keyword>
<comment type="caution">
    <text evidence="20">The sequence shown here is derived from an EMBL/GenBank/DDBJ whole genome shotgun (WGS) entry which is preliminary data.</text>
</comment>
<dbReference type="PRINTS" id="PR00371">
    <property type="entry name" value="FPNCR"/>
</dbReference>
<dbReference type="Gene3D" id="3.40.50.80">
    <property type="entry name" value="Nucleotide-binding domain of ferredoxin-NADP reductase (FNR) module"/>
    <property type="match status" value="1"/>
</dbReference>
<dbReference type="Proteomes" id="UP000799772">
    <property type="component" value="Unassembled WGS sequence"/>
</dbReference>
<evidence type="ECO:0000256" key="4">
    <source>
        <dbReference type="ARBA" id="ARBA00022630"/>
    </source>
</evidence>
<evidence type="ECO:0000256" key="6">
    <source>
        <dbReference type="ARBA" id="ARBA00022692"/>
    </source>
</evidence>
<evidence type="ECO:0000256" key="1">
    <source>
        <dbReference type="ARBA" id="ARBA00001917"/>
    </source>
</evidence>
<dbReference type="OrthoDB" id="1856718at2759"/>
<keyword evidence="15" id="KW-0472">Membrane</keyword>
<keyword evidence="17" id="KW-0753">Steroid metabolism</keyword>
<keyword evidence="21" id="KW-1185">Reference proteome</keyword>
<dbReference type="InterPro" id="IPR001433">
    <property type="entry name" value="OxRdtase_FAD/NAD-bd"/>
</dbReference>
<evidence type="ECO:0000259" key="19">
    <source>
        <dbReference type="PROSITE" id="PS50902"/>
    </source>
</evidence>
<evidence type="ECO:0000256" key="3">
    <source>
        <dbReference type="ARBA" id="ARBA00022516"/>
    </source>
</evidence>
<evidence type="ECO:0000313" key="20">
    <source>
        <dbReference type="EMBL" id="KAF2094200.1"/>
    </source>
</evidence>
<dbReference type="EMBL" id="ML978135">
    <property type="protein sequence ID" value="KAF2094200.1"/>
    <property type="molecule type" value="Genomic_DNA"/>
</dbReference>
<evidence type="ECO:0000256" key="13">
    <source>
        <dbReference type="ARBA" id="ARBA00023011"/>
    </source>
</evidence>
<proteinExistence type="predicted"/>
<name>A0A9P4I7L6_9PEZI</name>
<keyword evidence="10" id="KW-0752">Steroid biosynthesis</keyword>
<dbReference type="InterPro" id="IPR017938">
    <property type="entry name" value="Riboflavin_synthase-like_b-brl"/>
</dbReference>
<keyword evidence="9" id="KW-0521">NADP</keyword>
<comment type="cofactor">
    <cofactor evidence="2">
        <name>FAD</name>
        <dbReference type="ChEBI" id="CHEBI:57692"/>
    </cofactor>
</comment>
<evidence type="ECO:0000256" key="12">
    <source>
        <dbReference type="ARBA" id="ARBA00023002"/>
    </source>
</evidence>
<keyword evidence="7" id="KW-0256">Endoplasmic reticulum</keyword>
<dbReference type="FunFam" id="3.40.50.80:FF:000001">
    <property type="entry name" value="NADPH--cytochrome P450 reductase 1"/>
    <property type="match status" value="1"/>
</dbReference>
<dbReference type="GO" id="GO:0016126">
    <property type="term" value="P:sterol biosynthetic process"/>
    <property type="evidence" value="ECO:0007669"/>
    <property type="project" value="UniProtKB-KW"/>
</dbReference>
<keyword evidence="5" id="KW-0288">FMN</keyword>
<dbReference type="EC" id="1.6.2.4" evidence="18"/>
<dbReference type="PROSITE" id="PS50902">
    <property type="entry name" value="FLAVODOXIN_LIKE"/>
    <property type="match status" value="1"/>
</dbReference>
<dbReference type="InterPro" id="IPR023173">
    <property type="entry name" value="NADPH_Cyt_P450_Rdtase_alpha"/>
</dbReference>
<keyword evidence="12" id="KW-0560">Oxidoreductase</keyword>
<comment type="cofactor">
    <cofactor evidence="1">
        <name>FMN</name>
        <dbReference type="ChEBI" id="CHEBI:58210"/>
    </cofactor>
</comment>
<dbReference type="PRINTS" id="PR00369">
    <property type="entry name" value="FLAVODOXIN"/>
</dbReference>
<dbReference type="GO" id="GO:0050660">
    <property type="term" value="F:flavin adenine dinucleotide binding"/>
    <property type="evidence" value="ECO:0007669"/>
    <property type="project" value="TreeGrafter"/>
</dbReference>
<dbReference type="PANTHER" id="PTHR19384">
    <property type="entry name" value="NITRIC OXIDE SYNTHASE-RELATED"/>
    <property type="match status" value="1"/>
</dbReference>
<dbReference type="InterPro" id="IPR008254">
    <property type="entry name" value="Flavodoxin/NO_synth"/>
</dbReference>
<evidence type="ECO:0000256" key="16">
    <source>
        <dbReference type="ARBA" id="ARBA00023166"/>
    </source>
</evidence>
<sequence>MCQCLHCTGPYSQISQGLDMVIFWGSQSGRAEVLAKSLASELQNRFGMKVLVADLDDYDHLHLAELNERQIIGFILATYGEGDPPDNTNVFWSTAHELQEKGIKLNNMCYVVFGLGNSKYRQYNRVAESINSTFQKLGASRIGEMGKGDDANGSTEEDFASWKKDISHTLEETLNLQVQNQEYQPAFTITEIDDIGEDAVFLGEPHSSLLRNGTKSKWGDLTAPNVIPIARSRILWQSGQRHCIDIDFDLGRQRLLKYSTGDHLAVWPSNPESEVQSLLCLLGLESKRSTIVKISTASSTSGIKIPVPSPTTIEALFRHYLEICAPISRDALMQLSNFAPSETAAENLRRISDDTTTLKTEILSPHLTFSGILRLVADDQPWNIPLSFLLESVKGRQPRYYSISSSAVVQPRCVSITAVVDTGPQASGTLNHCFGLTTGLLSDLCHAHMSKDCSSDATPLAYSLSGPRDILEGGKIFGRIRRSTFKLPPKASTGVILIGTGTGVAPFRGFLQERVRMKEIGKEVGKTLLFMGFRHPDEDFLYADELKQCQLALGEGIFKIHTAFSREVSSKKVYVQDRLQESAAEVLELLESDHRSSIYICGAASMARDVSFCLANIRMSATGASDEEAAQWLTELRRSARYLEDVWG</sequence>
<dbReference type="AlphaFoldDB" id="A0A9P4I7L6"/>
<dbReference type="SUPFAM" id="SSF52218">
    <property type="entry name" value="Flavoproteins"/>
    <property type="match status" value="1"/>
</dbReference>
<dbReference type="PIRSF" id="PIRSF000208">
    <property type="entry name" value="P450R"/>
    <property type="match status" value="1"/>
</dbReference>
<keyword evidence="16" id="KW-1207">Sterol metabolism</keyword>
<evidence type="ECO:0000256" key="2">
    <source>
        <dbReference type="ARBA" id="ARBA00001974"/>
    </source>
</evidence>
<dbReference type="Pfam" id="PF00258">
    <property type="entry name" value="Flavodoxin_1"/>
    <property type="match status" value="1"/>
</dbReference>
<dbReference type="SUPFAM" id="SSF52343">
    <property type="entry name" value="Ferredoxin reductase-like, C-terminal NADP-linked domain"/>
    <property type="match status" value="1"/>
</dbReference>
<keyword evidence="4" id="KW-0285">Flavoprotein</keyword>
<evidence type="ECO:0000256" key="10">
    <source>
        <dbReference type="ARBA" id="ARBA00022955"/>
    </source>
</evidence>
<dbReference type="InterPro" id="IPR039261">
    <property type="entry name" value="FNR_nucleotide-bd"/>
</dbReference>
<dbReference type="SUPFAM" id="SSF63380">
    <property type="entry name" value="Riboflavin synthase domain-like"/>
    <property type="match status" value="1"/>
</dbReference>
<dbReference type="GO" id="GO:0005829">
    <property type="term" value="C:cytosol"/>
    <property type="evidence" value="ECO:0007669"/>
    <property type="project" value="TreeGrafter"/>
</dbReference>
<dbReference type="Gene3D" id="3.40.50.360">
    <property type="match status" value="1"/>
</dbReference>
<reference evidence="20" key="1">
    <citation type="journal article" date="2020" name="Stud. Mycol.">
        <title>101 Dothideomycetes genomes: a test case for predicting lifestyles and emergence of pathogens.</title>
        <authorList>
            <person name="Haridas S."/>
            <person name="Albert R."/>
            <person name="Binder M."/>
            <person name="Bloem J."/>
            <person name="Labutti K."/>
            <person name="Salamov A."/>
            <person name="Andreopoulos B."/>
            <person name="Baker S."/>
            <person name="Barry K."/>
            <person name="Bills G."/>
            <person name="Bluhm B."/>
            <person name="Cannon C."/>
            <person name="Castanera R."/>
            <person name="Culley D."/>
            <person name="Daum C."/>
            <person name="Ezra D."/>
            <person name="Gonzalez J."/>
            <person name="Henrissat B."/>
            <person name="Kuo A."/>
            <person name="Liang C."/>
            <person name="Lipzen A."/>
            <person name="Lutzoni F."/>
            <person name="Magnuson J."/>
            <person name="Mondo S."/>
            <person name="Nolan M."/>
            <person name="Ohm R."/>
            <person name="Pangilinan J."/>
            <person name="Park H.-J."/>
            <person name="Ramirez L."/>
            <person name="Alfaro M."/>
            <person name="Sun H."/>
            <person name="Tritt A."/>
            <person name="Yoshinaga Y."/>
            <person name="Zwiers L.-H."/>
            <person name="Turgeon B."/>
            <person name="Goodwin S."/>
            <person name="Spatafora J."/>
            <person name="Crous P."/>
            <person name="Grigoriev I."/>
        </authorList>
    </citation>
    <scope>NUCLEOTIDE SEQUENCE</scope>
    <source>
        <strain evidence="20">CBS 133067</strain>
    </source>
</reference>
<gene>
    <name evidence="20" type="ORF">NA57DRAFT_47189</name>
</gene>
<dbReference type="GO" id="GO:0010181">
    <property type="term" value="F:FMN binding"/>
    <property type="evidence" value="ECO:0007669"/>
    <property type="project" value="InterPro"/>
</dbReference>
<evidence type="ECO:0000256" key="9">
    <source>
        <dbReference type="ARBA" id="ARBA00022857"/>
    </source>
</evidence>
<accession>A0A9P4I7L6</accession>
<dbReference type="Gene3D" id="2.40.30.10">
    <property type="entry name" value="Translation factors"/>
    <property type="match status" value="1"/>
</dbReference>
<keyword evidence="6" id="KW-0812">Transmembrane</keyword>
<dbReference type="InterPro" id="IPR023208">
    <property type="entry name" value="P450R"/>
</dbReference>
<keyword evidence="8" id="KW-0274">FAD</keyword>
<dbReference type="Pfam" id="PF00667">
    <property type="entry name" value="FAD_binding_1"/>
    <property type="match status" value="1"/>
</dbReference>
<evidence type="ECO:0000256" key="11">
    <source>
        <dbReference type="ARBA" id="ARBA00022989"/>
    </source>
</evidence>
<evidence type="ECO:0000256" key="17">
    <source>
        <dbReference type="ARBA" id="ARBA00023221"/>
    </source>
</evidence>
<dbReference type="Gene3D" id="1.20.990.10">
    <property type="entry name" value="NADPH-cytochrome p450 Reductase, Chain A, domain 3"/>
    <property type="match status" value="1"/>
</dbReference>
<evidence type="ECO:0000256" key="5">
    <source>
        <dbReference type="ARBA" id="ARBA00022643"/>
    </source>
</evidence>
<keyword evidence="14" id="KW-0443">Lipid metabolism</keyword>
<dbReference type="InterPro" id="IPR001094">
    <property type="entry name" value="Flavdoxin-like"/>
</dbReference>
<dbReference type="GO" id="GO:0003958">
    <property type="term" value="F:NADPH-hemoprotein reductase activity"/>
    <property type="evidence" value="ECO:0007669"/>
    <property type="project" value="UniProtKB-EC"/>
</dbReference>
<dbReference type="PANTHER" id="PTHR19384:SF108">
    <property type="entry name" value="NADPH--CYTOCHROME P450 REDUCTASE"/>
    <property type="match status" value="1"/>
</dbReference>
<keyword evidence="11" id="KW-1133">Transmembrane helix</keyword>